<dbReference type="EMBL" id="JBBHLC010000031">
    <property type="protein sequence ID" value="MEJ5864088.1"/>
    <property type="molecule type" value="Genomic_DNA"/>
</dbReference>
<dbReference type="PANTHER" id="PTHR10204:SF34">
    <property type="entry name" value="NAD(P)H DEHYDROGENASE [QUINONE] 1 ISOFORM 1"/>
    <property type="match status" value="1"/>
</dbReference>
<dbReference type="InterPro" id="IPR029039">
    <property type="entry name" value="Flavoprotein-like_sf"/>
</dbReference>
<comment type="caution">
    <text evidence="4">The sequence shown here is derived from an EMBL/GenBank/DDBJ whole genome shotgun (WGS) entry which is preliminary data.</text>
</comment>
<name>A0ABU8QTU0_9PSED</name>
<comment type="similarity">
    <text evidence="1">Belongs to the NAD(P)H dehydrogenase (quinone) family.</text>
</comment>
<dbReference type="GO" id="GO:0016491">
    <property type="term" value="F:oxidoreductase activity"/>
    <property type="evidence" value="ECO:0007669"/>
    <property type="project" value="UniProtKB-KW"/>
</dbReference>
<dbReference type="SUPFAM" id="SSF52218">
    <property type="entry name" value="Flavoproteins"/>
    <property type="match status" value="1"/>
</dbReference>
<dbReference type="EC" id="1.6.99.-" evidence="4"/>
<evidence type="ECO:0000256" key="2">
    <source>
        <dbReference type="ARBA" id="ARBA00023002"/>
    </source>
</evidence>
<dbReference type="Pfam" id="PF02525">
    <property type="entry name" value="Flavodoxin_2"/>
    <property type="match status" value="1"/>
</dbReference>
<proteinExistence type="inferred from homology"/>
<dbReference type="InterPro" id="IPR051545">
    <property type="entry name" value="NAD(P)H_dehydrogenase_qn"/>
</dbReference>
<protein>
    <submittedName>
        <fullName evidence="4">NAD(P)H-dependent oxidoreductase</fullName>
        <ecNumber evidence="4">1.-.-.-</ecNumber>
        <ecNumber evidence="4">1.6.99.-</ecNumber>
    </submittedName>
</protein>
<evidence type="ECO:0000313" key="4">
    <source>
        <dbReference type="EMBL" id="MEJ5864088.1"/>
    </source>
</evidence>
<keyword evidence="5" id="KW-1185">Reference proteome</keyword>
<evidence type="ECO:0000313" key="5">
    <source>
        <dbReference type="Proteomes" id="UP001380290"/>
    </source>
</evidence>
<evidence type="ECO:0000256" key="1">
    <source>
        <dbReference type="ARBA" id="ARBA00006252"/>
    </source>
</evidence>
<accession>A0ABU8QTU0</accession>
<gene>
    <name evidence="4" type="ORF">V7S98_12720</name>
</gene>
<dbReference type="Gene3D" id="3.40.50.360">
    <property type="match status" value="1"/>
</dbReference>
<feature type="domain" description="Flavodoxin-like fold" evidence="3">
    <location>
        <begin position="1"/>
        <end position="170"/>
    </location>
</feature>
<dbReference type="InterPro" id="IPR003680">
    <property type="entry name" value="Flavodoxin_fold"/>
</dbReference>
<sequence>MHSLIVVAHPEPHSLTHAVAQRIVGGITASGSQHTTELADLFEEGFDPRFNPADRALFLKQSAPPADVAAEQERVDRADALVLVFPIYWWSFPALLKGWIDRVFSQGWAYEDSSDGRVQKKLERLQVHLVAIGAADEGSFTRHGYASAMKTQIDHGIFDYCGAEVRSSSVLLPADSDYPLAYLERAHAIGTRIFASQV</sequence>
<organism evidence="4 5">
    <name type="scientific">Pseudomonas farsensis</name>
    <dbReference type="NCBI Taxonomy" id="2745492"/>
    <lineage>
        <taxon>Bacteria</taxon>
        <taxon>Pseudomonadati</taxon>
        <taxon>Pseudomonadota</taxon>
        <taxon>Gammaproteobacteria</taxon>
        <taxon>Pseudomonadales</taxon>
        <taxon>Pseudomonadaceae</taxon>
        <taxon>Pseudomonas</taxon>
    </lineage>
</organism>
<reference evidence="4 5" key="1">
    <citation type="submission" date="2024-02" db="EMBL/GenBank/DDBJ databases">
        <title>Identification of pathogenicity and growth-promoting function of Pseudomonas putida variant.</title>
        <authorList>
            <person name="Sun J."/>
        </authorList>
    </citation>
    <scope>NUCLEOTIDE SEQUENCE [LARGE SCALE GENOMIC DNA]</scope>
    <source>
        <strain evidence="4 5">A03</strain>
    </source>
</reference>
<dbReference type="Proteomes" id="UP001380290">
    <property type="component" value="Unassembled WGS sequence"/>
</dbReference>
<dbReference type="EC" id="1.-.-.-" evidence="4"/>
<evidence type="ECO:0000259" key="3">
    <source>
        <dbReference type="Pfam" id="PF02525"/>
    </source>
</evidence>
<dbReference type="RefSeq" id="WP_339599480.1">
    <property type="nucleotide sequence ID" value="NZ_JBBHLC010000031.1"/>
</dbReference>
<keyword evidence="2 4" id="KW-0560">Oxidoreductase</keyword>
<dbReference type="PANTHER" id="PTHR10204">
    <property type="entry name" value="NAD P H OXIDOREDUCTASE-RELATED"/>
    <property type="match status" value="1"/>
</dbReference>